<dbReference type="EMBL" id="MSFO01000008">
    <property type="protein sequence ID" value="PLB45265.1"/>
    <property type="molecule type" value="Genomic_DNA"/>
</dbReference>
<dbReference type="RefSeq" id="XP_024700567.1">
    <property type="nucleotide sequence ID" value="XM_024850070.1"/>
</dbReference>
<dbReference type="VEuPathDB" id="FungiDB:P170DRAFT_440405"/>
<dbReference type="GO" id="GO:0005730">
    <property type="term" value="C:nucleolus"/>
    <property type="evidence" value="ECO:0007669"/>
    <property type="project" value="UniProtKB-SubCell"/>
</dbReference>
<dbReference type="Proteomes" id="UP000234275">
    <property type="component" value="Unassembled WGS sequence"/>
</dbReference>
<keyword evidence="7" id="KW-1185">Reference proteome</keyword>
<evidence type="ECO:0000313" key="6">
    <source>
        <dbReference type="EMBL" id="PLB45265.1"/>
    </source>
</evidence>
<comment type="subcellular location">
    <subcellularLocation>
        <location evidence="1">Nucleus</location>
        <location evidence="1">Nucleolus</location>
    </subcellularLocation>
</comment>
<organism evidence="6 7">
    <name type="scientific">Aspergillus steynii IBT 23096</name>
    <dbReference type="NCBI Taxonomy" id="1392250"/>
    <lineage>
        <taxon>Eukaryota</taxon>
        <taxon>Fungi</taxon>
        <taxon>Dikarya</taxon>
        <taxon>Ascomycota</taxon>
        <taxon>Pezizomycotina</taxon>
        <taxon>Eurotiomycetes</taxon>
        <taxon>Eurotiomycetidae</taxon>
        <taxon>Eurotiales</taxon>
        <taxon>Aspergillaceae</taxon>
        <taxon>Aspergillus</taxon>
        <taxon>Aspergillus subgen. Circumdati</taxon>
    </lineage>
</organism>
<dbReference type="GO" id="GO:0000462">
    <property type="term" value="P:maturation of SSU-rRNA from tricistronic rRNA transcript (SSU-rRNA, 5.8S rRNA, LSU-rRNA)"/>
    <property type="evidence" value="ECO:0007669"/>
    <property type="project" value="InterPro"/>
</dbReference>
<feature type="region of interest" description="Disordered" evidence="5">
    <location>
        <begin position="97"/>
        <end position="149"/>
    </location>
</feature>
<reference evidence="6 7" key="1">
    <citation type="submission" date="2016-12" db="EMBL/GenBank/DDBJ databases">
        <title>The genomes of Aspergillus section Nigri reveals drivers in fungal speciation.</title>
        <authorList>
            <consortium name="DOE Joint Genome Institute"/>
            <person name="Vesth T.C."/>
            <person name="Nybo J."/>
            <person name="Theobald S."/>
            <person name="Brandl J."/>
            <person name="Frisvad J.C."/>
            <person name="Nielsen K.F."/>
            <person name="Lyhne E.K."/>
            <person name="Kogle M.E."/>
            <person name="Kuo A."/>
            <person name="Riley R."/>
            <person name="Clum A."/>
            <person name="Nolan M."/>
            <person name="Lipzen A."/>
            <person name="Salamov A."/>
            <person name="Henrissat B."/>
            <person name="Wiebenga A."/>
            <person name="De Vries R.P."/>
            <person name="Grigoriev I.V."/>
            <person name="Mortensen U.H."/>
            <person name="Andersen M.R."/>
            <person name="Baker S.E."/>
        </authorList>
    </citation>
    <scope>NUCLEOTIDE SEQUENCE [LARGE SCALE GENOMIC DNA]</scope>
    <source>
        <strain evidence="6 7">IBT 23096</strain>
    </source>
</reference>
<comment type="similarity">
    <text evidence="2">Belongs to the SLX9 family.</text>
</comment>
<evidence type="ECO:0000256" key="2">
    <source>
        <dbReference type="ARBA" id="ARBA00011022"/>
    </source>
</evidence>
<protein>
    <recommendedName>
        <fullName evidence="3">Ribosome biogenesis protein SLX9</fullName>
    </recommendedName>
</protein>
<dbReference type="Pfam" id="PF15341">
    <property type="entry name" value="SLX9"/>
    <property type="match status" value="1"/>
</dbReference>
<feature type="compositionally biased region" description="Basic residues" evidence="5">
    <location>
        <begin position="1"/>
        <end position="12"/>
    </location>
</feature>
<evidence type="ECO:0000256" key="4">
    <source>
        <dbReference type="ARBA" id="ARBA00023242"/>
    </source>
</evidence>
<feature type="compositionally biased region" description="Low complexity" evidence="5">
    <location>
        <begin position="13"/>
        <end position="23"/>
    </location>
</feature>
<dbReference type="GO" id="GO:0030686">
    <property type="term" value="C:90S preribosome"/>
    <property type="evidence" value="ECO:0007669"/>
    <property type="project" value="InterPro"/>
</dbReference>
<feature type="compositionally biased region" description="Basic residues" evidence="5">
    <location>
        <begin position="98"/>
        <end position="109"/>
    </location>
</feature>
<comment type="caution">
    <text evidence="6">The sequence shown here is derived from an EMBL/GenBank/DDBJ whole genome shotgun (WGS) entry which is preliminary data.</text>
</comment>
<feature type="compositionally biased region" description="Low complexity" evidence="5">
    <location>
        <begin position="138"/>
        <end position="149"/>
    </location>
</feature>
<evidence type="ECO:0000256" key="3">
    <source>
        <dbReference type="ARBA" id="ARBA00021321"/>
    </source>
</evidence>
<evidence type="ECO:0000313" key="7">
    <source>
        <dbReference type="Proteomes" id="UP000234275"/>
    </source>
</evidence>
<dbReference type="AlphaFoldDB" id="A0A2I2FX98"/>
<sequence length="172" mass="18981">MAPIRSVKKQAATKKPTAAAAPQSGIFGDEFRTTKKDKRQIKHNSFMSKIEKNSQKSAKRRRSSKKLAANLDSLADALPEADEFNDPDSQVKVIKQTTLRHKPGAMKRREKLEKSERDRFAKNMAQMSGMEAAATTNAGSEGDSGAGSSRWAALRSFISQTMEHQPAFKANK</sequence>
<dbReference type="GO" id="GO:0030688">
    <property type="term" value="C:preribosome, small subunit precursor"/>
    <property type="evidence" value="ECO:0007669"/>
    <property type="project" value="InterPro"/>
</dbReference>
<dbReference type="GeneID" id="36557769"/>
<accession>A0A2I2FX98</accession>
<feature type="region of interest" description="Disordered" evidence="5">
    <location>
        <begin position="1"/>
        <end position="70"/>
    </location>
</feature>
<evidence type="ECO:0000256" key="1">
    <source>
        <dbReference type="ARBA" id="ARBA00004604"/>
    </source>
</evidence>
<gene>
    <name evidence="6" type="ORF">P170DRAFT_440405</name>
</gene>
<proteinExistence type="inferred from homology"/>
<dbReference type="OrthoDB" id="5429132at2759"/>
<evidence type="ECO:0000256" key="5">
    <source>
        <dbReference type="SAM" id="MobiDB-lite"/>
    </source>
</evidence>
<name>A0A2I2FX98_9EURO</name>
<dbReference type="InterPro" id="IPR028160">
    <property type="entry name" value="Slx9-like"/>
</dbReference>
<feature type="compositionally biased region" description="Basic and acidic residues" evidence="5">
    <location>
        <begin position="110"/>
        <end position="121"/>
    </location>
</feature>
<keyword evidence="4" id="KW-0539">Nucleus</keyword>